<name>A0ACD5DEK1_9LACO</name>
<dbReference type="EMBL" id="CP168151">
    <property type="protein sequence ID" value="XFD39591.1"/>
    <property type="molecule type" value="Genomic_DNA"/>
</dbReference>
<protein>
    <submittedName>
        <fullName evidence="1">Uncharacterized protein</fullName>
    </submittedName>
</protein>
<reference evidence="1" key="1">
    <citation type="submission" date="2024-08" db="EMBL/GenBank/DDBJ databases">
        <title>Lentilactobacillus sp. nov., isolated from tree bark.</title>
        <authorList>
            <person name="Phuengjayaem S."/>
            <person name="Tanasupawat S."/>
        </authorList>
    </citation>
    <scope>NUCLEOTIDE SEQUENCE</scope>
    <source>
        <strain evidence="1">SPB1-3</strain>
    </source>
</reference>
<keyword evidence="2" id="KW-1185">Reference proteome</keyword>
<proteinExistence type="predicted"/>
<organism evidence="1 2">
    <name type="scientific">Lentilactobacillus terminaliae</name>
    <dbReference type="NCBI Taxonomy" id="3003483"/>
    <lineage>
        <taxon>Bacteria</taxon>
        <taxon>Bacillati</taxon>
        <taxon>Bacillota</taxon>
        <taxon>Bacilli</taxon>
        <taxon>Lactobacillales</taxon>
        <taxon>Lactobacillaceae</taxon>
        <taxon>Lentilactobacillus</taxon>
    </lineage>
</organism>
<sequence length="138" mass="15861">MRNPFGNGNDDDENQNMIPIPPNYATITKPETGEIRIAKVGFSFTSLLFNVWPSAFRGDWYNLLCMLGVQFALSMGLVMWSPIPLNQIEPMANWALGILWGFLYNMMYFKHKFNQGFVPADERSKQLLMQANYLKADK</sequence>
<dbReference type="Proteomes" id="UP001149860">
    <property type="component" value="Chromosome"/>
</dbReference>
<evidence type="ECO:0000313" key="1">
    <source>
        <dbReference type="EMBL" id="XFD39591.1"/>
    </source>
</evidence>
<evidence type="ECO:0000313" key="2">
    <source>
        <dbReference type="Proteomes" id="UP001149860"/>
    </source>
</evidence>
<accession>A0ACD5DEK1</accession>
<gene>
    <name evidence="1" type="ORF">O0236_009360</name>
</gene>